<sequence>MDMNLGNGHAETDLEQITVLNVRINKEDILKPAFDNLPFVLNFKEKEDYFKLLDHGVFHVELDQGKILIDCKLDESTDFIDKNTDITGYYSYSRL</sequence>
<comment type="caution">
    <text evidence="1">The sequence shown here is derived from an EMBL/GenBank/DDBJ whole genome shotgun (WGS) entry which is preliminary data.</text>
</comment>
<gene>
    <name evidence="1" type="ORF">ALNOE001_12400</name>
</gene>
<proteinExistence type="predicted"/>
<accession>A0A366MBB0</accession>
<dbReference type="EMBL" id="NIZT01000030">
    <property type="protein sequence ID" value="RBQ22980.1"/>
    <property type="molecule type" value="Genomic_DNA"/>
</dbReference>
<evidence type="ECO:0000313" key="2">
    <source>
        <dbReference type="Proteomes" id="UP000253099"/>
    </source>
</evidence>
<dbReference type="AlphaFoldDB" id="A0A366MBB0"/>
<evidence type="ECO:0000313" key="1">
    <source>
        <dbReference type="EMBL" id="RBQ22980.1"/>
    </source>
</evidence>
<name>A0A366MBB0_9EURY</name>
<keyword evidence="2" id="KW-1185">Reference proteome</keyword>
<organism evidence="1 2">
    <name type="scientific">Candidatus Methanobinarius endosymbioticus</name>
    <dbReference type="NCBI Taxonomy" id="2006182"/>
    <lineage>
        <taxon>Archaea</taxon>
        <taxon>Methanobacteriati</taxon>
        <taxon>Methanobacteriota</taxon>
        <taxon>Methanomada group</taxon>
        <taxon>Methanobacteria</taxon>
        <taxon>Methanobacteriales</taxon>
        <taxon>Methanobacteriaceae</taxon>
        <taxon>Candidatus Methanobinarius</taxon>
    </lineage>
</organism>
<dbReference type="Proteomes" id="UP000253099">
    <property type="component" value="Unassembled WGS sequence"/>
</dbReference>
<reference evidence="1 2" key="1">
    <citation type="submission" date="2018-06" db="EMBL/GenBank/DDBJ databases">
        <title>Genomic insight into two independent archaeal endosymbiosis events.</title>
        <authorList>
            <person name="Lind A.E."/>
            <person name="Lewis W.H."/>
            <person name="Spang A."/>
            <person name="Guy L."/>
            <person name="Embley M.T."/>
            <person name="Ettema T.J.G."/>
        </authorList>
    </citation>
    <scope>NUCLEOTIDE SEQUENCE [LARGE SCALE GENOMIC DNA]</scope>
    <source>
        <strain evidence="1">NOE</strain>
    </source>
</reference>
<protein>
    <submittedName>
        <fullName evidence="1">Uncharacterized protein</fullName>
    </submittedName>
</protein>